<accession>A0ABV8NXR0</accession>
<dbReference type="EMBL" id="JBHSBV010000002">
    <property type="protein sequence ID" value="MFC4200635.1"/>
    <property type="molecule type" value="Genomic_DNA"/>
</dbReference>
<evidence type="ECO:0000256" key="1">
    <source>
        <dbReference type="SAM" id="MobiDB-lite"/>
    </source>
</evidence>
<gene>
    <name evidence="2" type="ORF">ACFOY1_06700</name>
</gene>
<dbReference type="Proteomes" id="UP001595848">
    <property type="component" value="Unassembled WGS sequence"/>
</dbReference>
<proteinExistence type="predicted"/>
<protein>
    <submittedName>
        <fullName evidence="2">Uncharacterized protein</fullName>
    </submittedName>
</protein>
<sequence length="88" mass="9478">MNETLIATKPFTYAGKWLAAGDSFFASRQDGRALRALKMAKFPDPTPDPVSEPDPKMPSAEALSEDEGGKAALTNDTPIARKRAKKAN</sequence>
<comment type="caution">
    <text evidence="2">The sequence shown here is derived from an EMBL/GenBank/DDBJ whole genome shotgun (WGS) entry which is preliminary data.</text>
</comment>
<evidence type="ECO:0000313" key="3">
    <source>
        <dbReference type="Proteomes" id="UP001595848"/>
    </source>
</evidence>
<organism evidence="2 3">
    <name type="scientific">Candidimonas humi</name>
    <dbReference type="NCBI Taxonomy" id="683355"/>
    <lineage>
        <taxon>Bacteria</taxon>
        <taxon>Pseudomonadati</taxon>
        <taxon>Pseudomonadota</taxon>
        <taxon>Betaproteobacteria</taxon>
        <taxon>Burkholderiales</taxon>
        <taxon>Alcaligenaceae</taxon>
        <taxon>Candidimonas</taxon>
    </lineage>
</organism>
<feature type="region of interest" description="Disordered" evidence="1">
    <location>
        <begin position="41"/>
        <end position="88"/>
    </location>
</feature>
<reference evidence="3" key="1">
    <citation type="journal article" date="2019" name="Int. J. Syst. Evol. Microbiol.">
        <title>The Global Catalogue of Microorganisms (GCM) 10K type strain sequencing project: providing services to taxonomists for standard genome sequencing and annotation.</title>
        <authorList>
            <consortium name="The Broad Institute Genomics Platform"/>
            <consortium name="The Broad Institute Genome Sequencing Center for Infectious Disease"/>
            <person name="Wu L."/>
            <person name="Ma J."/>
        </authorList>
    </citation>
    <scope>NUCLEOTIDE SEQUENCE [LARGE SCALE GENOMIC DNA]</scope>
    <source>
        <strain evidence="3">LMG 24813</strain>
    </source>
</reference>
<evidence type="ECO:0000313" key="2">
    <source>
        <dbReference type="EMBL" id="MFC4200635.1"/>
    </source>
</evidence>
<keyword evidence="3" id="KW-1185">Reference proteome</keyword>
<name>A0ABV8NXR0_9BURK</name>
<dbReference type="RefSeq" id="WP_217964127.1">
    <property type="nucleotide sequence ID" value="NZ_JAHTBN010000003.1"/>
</dbReference>